<dbReference type="EMBL" id="SRMF01000001">
    <property type="protein sequence ID" value="TGG96046.1"/>
    <property type="molecule type" value="Genomic_DNA"/>
</dbReference>
<dbReference type="PANTHER" id="PTHR34203:SF15">
    <property type="entry name" value="SLL1173 PROTEIN"/>
    <property type="match status" value="1"/>
</dbReference>
<dbReference type="Pfam" id="PF05050">
    <property type="entry name" value="Methyltransf_21"/>
    <property type="match status" value="1"/>
</dbReference>
<keyword evidence="2" id="KW-0808">Transferase</keyword>
<dbReference type="RefSeq" id="WP_135480514.1">
    <property type="nucleotide sequence ID" value="NZ_SRMF01000001.1"/>
</dbReference>
<proteinExistence type="predicted"/>
<dbReference type="SUPFAM" id="SSF53335">
    <property type="entry name" value="S-adenosyl-L-methionine-dependent methyltransferases"/>
    <property type="match status" value="1"/>
</dbReference>
<evidence type="ECO:0000259" key="1">
    <source>
        <dbReference type="Pfam" id="PF05050"/>
    </source>
</evidence>
<evidence type="ECO:0000313" key="2">
    <source>
        <dbReference type="EMBL" id="TGG96046.1"/>
    </source>
</evidence>
<name>A0A4Z0WJJ5_9GAMM</name>
<dbReference type="AlphaFoldDB" id="A0A4Z0WJJ5"/>
<dbReference type="Gene3D" id="3.40.50.150">
    <property type="entry name" value="Vaccinia Virus protein VP39"/>
    <property type="match status" value="1"/>
</dbReference>
<protein>
    <submittedName>
        <fullName evidence="2">FkbM family methyltransferase</fullName>
    </submittedName>
</protein>
<dbReference type="InterPro" id="IPR029063">
    <property type="entry name" value="SAM-dependent_MTases_sf"/>
</dbReference>
<dbReference type="NCBIfam" id="TIGR01444">
    <property type="entry name" value="fkbM_fam"/>
    <property type="match status" value="1"/>
</dbReference>
<dbReference type="InterPro" id="IPR006342">
    <property type="entry name" value="FkbM_mtfrase"/>
</dbReference>
<dbReference type="GO" id="GO:0032259">
    <property type="term" value="P:methylation"/>
    <property type="evidence" value="ECO:0007669"/>
    <property type="project" value="UniProtKB-KW"/>
</dbReference>
<organism evidence="2 3">
    <name type="scientific">Natronospirillum operosum</name>
    <dbReference type="NCBI Taxonomy" id="2759953"/>
    <lineage>
        <taxon>Bacteria</taxon>
        <taxon>Pseudomonadati</taxon>
        <taxon>Pseudomonadota</taxon>
        <taxon>Gammaproteobacteria</taxon>
        <taxon>Oceanospirillales</taxon>
        <taxon>Natronospirillaceae</taxon>
        <taxon>Natronospirillum</taxon>
    </lineage>
</organism>
<feature type="domain" description="Methyltransferase FkbM" evidence="1">
    <location>
        <begin position="49"/>
        <end position="180"/>
    </location>
</feature>
<accession>A0A4Z0WJJ5</accession>
<keyword evidence="2" id="KW-0489">Methyltransferase</keyword>
<keyword evidence="3" id="KW-1185">Reference proteome</keyword>
<evidence type="ECO:0000313" key="3">
    <source>
        <dbReference type="Proteomes" id="UP000297475"/>
    </source>
</evidence>
<gene>
    <name evidence="2" type="ORF">E4656_01415</name>
</gene>
<sequence length="263" mass="29001">MSNLSLTPGWLRRSAGLLRSLIIYRHPFRQRGLRRLYKPFVRSGGLAFDVGAHLGDRTRAFSSLGCRVVACEPQPHLRAWLLRLEGLRPGVTICAAAIGAESGRAELAISQATPTVSTLATSWRRGIGAANETFSRVRWEERIEVPVITLDELIREHGLPDFCKIDVEGYEEAVLQGVSQPLPALSIEFVAGSLDDTERCVKRLEALLAQAPEPSRYRYNVVPGEGRRFLFGAWQAPEDLLGWLARGAGGYSSGDVYARLEAC</sequence>
<dbReference type="PANTHER" id="PTHR34203">
    <property type="entry name" value="METHYLTRANSFERASE, FKBM FAMILY PROTEIN"/>
    <property type="match status" value="1"/>
</dbReference>
<reference evidence="2 3" key="1">
    <citation type="submission" date="2019-04" db="EMBL/GenBank/DDBJ databases">
        <title>Natronospirillum operosus gen. nov., sp. nov., a haloalkaliphilic satellite isolated from decaying biomass of laboratory culture of cyanobacterium Geitlerinema sp. and proposal of Natronospirillaceae fam. nov. and Saccharospirillaceae fam. nov.</title>
        <authorList>
            <person name="Kevbrin V."/>
            <person name="Boltyanskaya Y."/>
            <person name="Koziaeva V."/>
            <person name="Grouzdev D.S."/>
            <person name="Park M."/>
            <person name="Cho J."/>
        </authorList>
    </citation>
    <scope>NUCLEOTIDE SEQUENCE [LARGE SCALE GENOMIC DNA]</scope>
    <source>
        <strain evidence="2 3">G-116</strain>
    </source>
</reference>
<comment type="caution">
    <text evidence="2">The sequence shown here is derived from an EMBL/GenBank/DDBJ whole genome shotgun (WGS) entry which is preliminary data.</text>
</comment>
<dbReference type="Proteomes" id="UP000297475">
    <property type="component" value="Unassembled WGS sequence"/>
</dbReference>
<dbReference type="InterPro" id="IPR052514">
    <property type="entry name" value="SAM-dependent_MTase"/>
</dbReference>
<dbReference type="OrthoDB" id="9814604at2"/>
<dbReference type="GO" id="GO:0008168">
    <property type="term" value="F:methyltransferase activity"/>
    <property type="evidence" value="ECO:0007669"/>
    <property type="project" value="UniProtKB-KW"/>
</dbReference>